<evidence type="ECO:0000256" key="2">
    <source>
        <dbReference type="ARBA" id="ARBA00022801"/>
    </source>
</evidence>
<evidence type="ECO:0000313" key="6">
    <source>
        <dbReference type="Proteomes" id="UP001597112"/>
    </source>
</evidence>
<name>A0ABW3K642_9BACT</name>
<dbReference type="Pfam" id="PF00135">
    <property type="entry name" value="COesterase"/>
    <property type="match status" value="1"/>
</dbReference>
<proteinExistence type="inferred from homology"/>
<dbReference type="InterPro" id="IPR050309">
    <property type="entry name" value="Type-B_Carboxylest/Lipase"/>
</dbReference>
<dbReference type="InterPro" id="IPR019826">
    <property type="entry name" value="Carboxylesterase_B_AS"/>
</dbReference>
<accession>A0ABW3K642</accession>
<evidence type="ECO:0000313" key="5">
    <source>
        <dbReference type="EMBL" id="MFD1001483.1"/>
    </source>
</evidence>
<dbReference type="SUPFAM" id="SSF53474">
    <property type="entry name" value="alpha/beta-Hydrolases"/>
    <property type="match status" value="1"/>
</dbReference>
<keyword evidence="6" id="KW-1185">Reference proteome</keyword>
<keyword evidence="3" id="KW-0732">Signal</keyword>
<comment type="similarity">
    <text evidence="1 3">Belongs to the type-B carboxylesterase/lipase family.</text>
</comment>
<comment type="caution">
    <text evidence="5">The sequence shown here is derived from an EMBL/GenBank/DDBJ whole genome shotgun (WGS) entry which is preliminary data.</text>
</comment>
<dbReference type="EC" id="3.1.1.-" evidence="3"/>
<organism evidence="5 6">
    <name type="scientific">Ohtaekwangia kribbensis</name>
    <dbReference type="NCBI Taxonomy" id="688913"/>
    <lineage>
        <taxon>Bacteria</taxon>
        <taxon>Pseudomonadati</taxon>
        <taxon>Bacteroidota</taxon>
        <taxon>Cytophagia</taxon>
        <taxon>Cytophagales</taxon>
        <taxon>Fulvivirgaceae</taxon>
        <taxon>Ohtaekwangia</taxon>
    </lineage>
</organism>
<evidence type="ECO:0000256" key="3">
    <source>
        <dbReference type="RuleBase" id="RU361235"/>
    </source>
</evidence>
<feature type="domain" description="Carboxylesterase type B" evidence="4">
    <location>
        <begin position="42"/>
        <end position="533"/>
    </location>
</feature>
<dbReference type="InterPro" id="IPR029058">
    <property type="entry name" value="AB_hydrolase_fold"/>
</dbReference>
<sequence length="552" mass="60023">MKIRKTLFVLALIALSVSLLYGQKTPATAGSLPLVTGRDIAVAQTTYGKVRGYIHNGIYTYKGIPYAKAERFMAPTKPDAWQDVRSSLTYGPVCPLIDPTTGVNDEVEFVFHHDWGYPNEDCLRLNIWSPGIASATDTKKRPVLVWLHGGGHTAGSSQELPSYDGENLSRKGDVVIVSINHRLNVLGFLNLSAYGQKYSASPNVSIMDIVASLEWVKANIANFGGDPSNVTIFGQSGGGGKVNTLLNAPSAKGLFHKAIIQSGGLGLNFQDKAVTTRVAAAVMAEFKLQPSQVDSLQKVPFTLLAAAAKKALAKVNDELRAEGKSAGVFGLTWGPCLDGTFLPYQPSDAQAKALSANIPLMIGSTKNEFMNSLRMPELRQGTADDMKSFLQKQLGDKTDAYIQAVKTAYPADKKPSDLIDVDDLFRRSAIRMADLKTGGGAAPVYMYLFAWQSPVMNGNYKAIHCIEIPFVFDNIARCEEMTGGGKEAHTLADKVSQAWINFARSGNPNHKGLPTWQKYTPQNGATMIFDNTCVEKYHHDKELLSLTPDRVL</sequence>
<feature type="signal peptide" evidence="3">
    <location>
        <begin position="1"/>
        <end position="29"/>
    </location>
</feature>
<gene>
    <name evidence="5" type="ORF">ACFQ21_19295</name>
</gene>
<dbReference type="InterPro" id="IPR002018">
    <property type="entry name" value="CarbesteraseB"/>
</dbReference>
<keyword evidence="2 3" id="KW-0378">Hydrolase</keyword>
<protein>
    <recommendedName>
        <fullName evidence="3">Carboxylic ester hydrolase</fullName>
        <ecNumber evidence="3">3.1.1.-</ecNumber>
    </recommendedName>
</protein>
<dbReference type="Proteomes" id="UP001597112">
    <property type="component" value="Unassembled WGS sequence"/>
</dbReference>
<dbReference type="PANTHER" id="PTHR11559">
    <property type="entry name" value="CARBOXYLESTERASE"/>
    <property type="match status" value="1"/>
</dbReference>
<feature type="chain" id="PRO_5044975500" description="Carboxylic ester hydrolase" evidence="3">
    <location>
        <begin position="30"/>
        <end position="552"/>
    </location>
</feature>
<dbReference type="RefSeq" id="WP_377581357.1">
    <property type="nucleotide sequence ID" value="NZ_JBHTKA010000007.1"/>
</dbReference>
<evidence type="ECO:0000259" key="4">
    <source>
        <dbReference type="Pfam" id="PF00135"/>
    </source>
</evidence>
<dbReference type="EMBL" id="JBHTKA010000007">
    <property type="protein sequence ID" value="MFD1001483.1"/>
    <property type="molecule type" value="Genomic_DNA"/>
</dbReference>
<dbReference type="Gene3D" id="3.40.50.1820">
    <property type="entry name" value="alpha/beta hydrolase"/>
    <property type="match status" value="1"/>
</dbReference>
<dbReference type="PROSITE" id="PS00122">
    <property type="entry name" value="CARBOXYLESTERASE_B_1"/>
    <property type="match status" value="1"/>
</dbReference>
<evidence type="ECO:0000256" key="1">
    <source>
        <dbReference type="ARBA" id="ARBA00005964"/>
    </source>
</evidence>
<reference evidence="6" key="1">
    <citation type="journal article" date="2019" name="Int. J. Syst. Evol. Microbiol.">
        <title>The Global Catalogue of Microorganisms (GCM) 10K type strain sequencing project: providing services to taxonomists for standard genome sequencing and annotation.</title>
        <authorList>
            <consortium name="The Broad Institute Genomics Platform"/>
            <consortium name="The Broad Institute Genome Sequencing Center for Infectious Disease"/>
            <person name="Wu L."/>
            <person name="Ma J."/>
        </authorList>
    </citation>
    <scope>NUCLEOTIDE SEQUENCE [LARGE SCALE GENOMIC DNA]</scope>
    <source>
        <strain evidence="6">CCUG 58938</strain>
    </source>
</reference>